<dbReference type="SMART" id="SM00672">
    <property type="entry name" value="CAP10"/>
    <property type="match status" value="1"/>
</dbReference>
<evidence type="ECO:0000256" key="3">
    <source>
        <dbReference type="SAM" id="Phobius"/>
    </source>
</evidence>
<keyword evidence="2" id="KW-0808">Transferase</keyword>
<evidence type="ECO:0000256" key="2">
    <source>
        <dbReference type="ARBA" id="ARBA00022679"/>
    </source>
</evidence>
<protein>
    <recommendedName>
        <fullName evidence="4">Glycosyl transferase CAP10 domain-containing protein</fullName>
    </recommendedName>
</protein>
<organism evidence="5 6">
    <name type="scientific">Kingdonia uniflora</name>
    <dbReference type="NCBI Taxonomy" id="39325"/>
    <lineage>
        <taxon>Eukaryota</taxon>
        <taxon>Viridiplantae</taxon>
        <taxon>Streptophyta</taxon>
        <taxon>Embryophyta</taxon>
        <taxon>Tracheophyta</taxon>
        <taxon>Spermatophyta</taxon>
        <taxon>Magnoliopsida</taxon>
        <taxon>Ranunculales</taxon>
        <taxon>Circaeasteraceae</taxon>
        <taxon>Kingdonia</taxon>
    </lineage>
</organism>
<evidence type="ECO:0000256" key="1">
    <source>
        <dbReference type="ARBA" id="ARBA00010118"/>
    </source>
</evidence>
<dbReference type="InterPro" id="IPR051091">
    <property type="entry name" value="O-Glucosyltr/Glycosyltrsf_90"/>
</dbReference>
<dbReference type="GO" id="GO:0016740">
    <property type="term" value="F:transferase activity"/>
    <property type="evidence" value="ECO:0007669"/>
    <property type="project" value="UniProtKB-KW"/>
</dbReference>
<dbReference type="AlphaFoldDB" id="A0A7J7MFL9"/>
<feature type="domain" description="Glycosyl transferase CAP10" evidence="4">
    <location>
        <begin position="199"/>
        <end position="448"/>
    </location>
</feature>
<sequence>MVISLRTTRSGSRRSRLSSSKILSRAPRRLFILVVFAILALYFGTVFVLNKVEEIVFNTKTLASKTKTLAGHNLDPTPWHRFPPKVFGDSSYRKASNLIKCSYLSCPKNPEKQNVPSYLDRNTSAKCPPFYRWIHHDLEPWAQTRISHSKLMEAQPLAAFRVVIVKGRLYVDYYYACVQTRTMFTIWGLLQLLKRYPGMIPDVDLMFDCMDKPFVTRSKYRPESKRWPPPPLFRYCTTEGHYDMPFPDWSFWGWAEIHIKPWDQEFRSIKKGSQAETWADKSPHAYWKGNPDVGSRVRTMLLRCNGTKQWGAEIMRQNWLQEGRSGFKQSKLANQCKHRYKIYAEGSAWSVSLKYIVSCGSTSLIISSQYEDFFTRGLVPKKNYWPVSPNSNLCRSIKFAVDWGNSNPSQAEAIGKGGQNLMKNLPMERIYDYMYHLIKEYAKLQDFKPAPPESAQEVCAESVLCFADSSQRQYLEMSATTPSSSPPCTLPPADHNLIESWVQKKKRVISDVQKLETIA</sequence>
<evidence type="ECO:0000259" key="4">
    <source>
        <dbReference type="SMART" id="SM00672"/>
    </source>
</evidence>
<dbReference type="PANTHER" id="PTHR12203">
    <property type="entry name" value="KDEL LYS-ASP-GLU-LEU CONTAINING - RELATED"/>
    <property type="match status" value="1"/>
</dbReference>
<accession>A0A7J7MFL9</accession>
<dbReference type="OrthoDB" id="202415at2759"/>
<keyword evidence="3" id="KW-0812">Transmembrane</keyword>
<dbReference type="InterPro" id="IPR006598">
    <property type="entry name" value="CAP10"/>
</dbReference>
<reference evidence="5 6" key="1">
    <citation type="journal article" date="2020" name="IScience">
        <title>Genome Sequencing of the Endangered Kingdonia uniflora (Circaeasteraceae, Ranunculales) Reveals Potential Mechanisms of Evolutionary Specialization.</title>
        <authorList>
            <person name="Sun Y."/>
            <person name="Deng T."/>
            <person name="Zhang A."/>
            <person name="Moore M.J."/>
            <person name="Landis J.B."/>
            <person name="Lin N."/>
            <person name="Zhang H."/>
            <person name="Zhang X."/>
            <person name="Huang J."/>
            <person name="Zhang X."/>
            <person name="Sun H."/>
            <person name="Wang H."/>
        </authorList>
    </citation>
    <scope>NUCLEOTIDE SEQUENCE [LARGE SCALE GENOMIC DNA]</scope>
    <source>
        <strain evidence="5">TB1705</strain>
        <tissue evidence="5">Leaf</tissue>
    </source>
</reference>
<dbReference type="Pfam" id="PF05686">
    <property type="entry name" value="Glyco_transf_90"/>
    <property type="match status" value="1"/>
</dbReference>
<proteinExistence type="inferred from homology"/>
<evidence type="ECO:0000313" key="6">
    <source>
        <dbReference type="Proteomes" id="UP000541444"/>
    </source>
</evidence>
<dbReference type="PANTHER" id="PTHR12203:SF35">
    <property type="entry name" value="PROTEIN O-GLUCOSYLTRANSFERASE 1"/>
    <property type="match status" value="1"/>
</dbReference>
<keyword evidence="6" id="KW-1185">Reference proteome</keyword>
<keyword evidence="3" id="KW-0472">Membrane</keyword>
<gene>
    <name evidence="5" type="ORF">GIB67_027479</name>
</gene>
<dbReference type="Proteomes" id="UP000541444">
    <property type="component" value="Unassembled WGS sequence"/>
</dbReference>
<name>A0A7J7MFL9_9MAGN</name>
<feature type="transmembrane region" description="Helical" evidence="3">
    <location>
        <begin position="30"/>
        <end position="49"/>
    </location>
</feature>
<keyword evidence="3" id="KW-1133">Transmembrane helix</keyword>
<comment type="caution">
    <text evidence="5">The sequence shown here is derived from an EMBL/GenBank/DDBJ whole genome shotgun (WGS) entry which is preliminary data.</text>
</comment>
<dbReference type="EMBL" id="JACGCM010001560">
    <property type="protein sequence ID" value="KAF6153612.1"/>
    <property type="molecule type" value="Genomic_DNA"/>
</dbReference>
<evidence type="ECO:0000313" key="5">
    <source>
        <dbReference type="EMBL" id="KAF6153612.1"/>
    </source>
</evidence>
<comment type="similarity">
    <text evidence="1">Belongs to the glycosyltransferase 90 family.</text>
</comment>